<protein>
    <submittedName>
        <fullName evidence="3">Uncharacterized protein</fullName>
    </submittedName>
</protein>
<accession>A0A316VG13</accession>
<evidence type="ECO:0000313" key="3">
    <source>
        <dbReference type="EMBL" id="PWN34941.1"/>
    </source>
</evidence>
<evidence type="ECO:0000313" key="4">
    <source>
        <dbReference type="Proteomes" id="UP000245771"/>
    </source>
</evidence>
<dbReference type="InParanoid" id="A0A316VG13"/>
<keyword evidence="2" id="KW-0732">Signal</keyword>
<dbReference type="Proteomes" id="UP000245771">
    <property type="component" value="Unassembled WGS sequence"/>
</dbReference>
<reference evidence="3 4" key="1">
    <citation type="journal article" date="2018" name="Mol. Biol. Evol.">
        <title>Broad Genomic Sampling Reveals a Smut Pathogenic Ancestry of the Fungal Clade Ustilaginomycotina.</title>
        <authorList>
            <person name="Kijpornyongpan T."/>
            <person name="Mondo S.J."/>
            <person name="Barry K."/>
            <person name="Sandor L."/>
            <person name="Lee J."/>
            <person name="Lipzen A."/>
            <person name="Pangilinan J."/>
            <person name="LaButti K."/>
            <person name="Hainaut M."/>
            <person name="Henrissat B."/>
            <person name="Grigoriev I.V."/>
            <person name="Spatafora J.W."/>
            <person name="Aime M.C."/>
        </authorList>
    </citation>
    <scope>NUCLEOTIDE SEQUENCE [LARGE SCALE GENOMIC DNA]</scope>
    <source>
        <strain evidence="3 4">MCA 3882</strain>
    </source>
</reference>
<feature type="signal peptide" evidence="2">
    <location>
        <begin position="1"/>
        <end position="23"/>
    </location>
</feature>
<evidence type="ECO:0000256" key="1">
    <source>
        <dbReference type="SAM" id="MobiDB-lite"/>
    </source>
</evidence>
<gene>
    <name evidence="3" type="ORF">FA14DRAFT_154377</name>
</gene>
<feature type="region of interest" description="Disordered" evidence="1">
    <location>
        <begin position="164"/>
        <end position="184"/>
    </location>
</feature>
<feature type="compositionally biased region" description="Low complexity" evidence="1">
    <location>
        <begin position="19"/>
        <end position="30"/>
    </location>
</feature>
<organism evidence="3 4">
    <name type="scientific">Meira miltonrushii</name>
    <dbReference type="NCBI Taxonomy" id="1280837"/>
    <lineage>
        <taxon>Eukaryota</taxon>
        <taxon>Fungi</taxon>
        <taxon>Dikarya</taxon>
        <taxon>Basidiomycota</taxon>
        <taxon>Ustilaginomycotina</taxon>
        <taxon>Exobasidiomycetes</taxon>
        <taxon>Exobasidiales</taxon>
        <taxon>Brachybasidiaceae</taxon>
        <taxon>Meira</taxon>
    </lineage>
</organism>
<evidence type="ECO:0000256" key="2">
    <source>
        <dbReference type="SAM" id="SignalP"/>
    </source>
</evidence>
<name>A0A316VG13_9BASI</name>
<dbReference type="GeneID" id="37019454"/>
<feature type="region of interest" description="Disordered" evidence="1">
    <location>
        <begin position="19"/>
        <end position="38"/>
    </location>
</feature>
<feature type="chain" id="PRO_5016456290" evidence="2">
    <location>
        <begin position="24"/>
        <end position="184"/>
    </location>
</feature>
<feature type="compositionally biased region" description="Basic residues" evidence="1">
    <location>
        <begin position="164"/>
        <end position="173"/>
    </location>
</feature>
<keyword evidence="4" id="KW-1185">Reference proteome</keyword>
<proteinExistence type="predicted"/>
<dbReference type="AlphaFoldDB" id="A0A316VG13"/>
<dbReference type="RefSeq" id="XP_025355243.1">
    <property type="nucleotide sequence ID" value="XM_025497673.1"/>
</dbReference>
<dbReference type="EMBL" id="KZ819603">
    <property type="protein sequence ID" value="PWN34941.1"/>
    <property type="molecule type" value="Genomic_DNA"/>
</dbReference>
<sequence length="184" mass="21216">MCQVLLILTALALLGLTAQGGHSNPSSPHSPARKRPRLDLNKLPNEQQNTLEDSFGQPMYQNVPLDGVQGASTTSQVGQVPLNKQLDPKAAHRYRTARWYAGLTPEQKKERQRRNAERAKIRFANMPDEKKIEYRKRRNKDLINFRSKKTPEELRLMASKHMKTYRAKRKLKKLQQPNPPHNPH</sequence>